<dbReference type="KEGG" id="bthu:YBT1518_05505"/>
<proteinExistence type="predicted"/>
<accession>A0A9W3PEK5</accession>
<organism evidence="1 2">
    <name type="scientific">Bacillus thuringiensis YBT-1518</name>
    <dbReference type="NCBI Taxonomy" id="529122"/>
    <lineage>
        <taxon>Bacteria</taxon>
        <taxon>Bacillati</taxon>
        <taxon>Bacillota</taxon>
        <taxon>Bacilli</taxon>
        <taxon>Bacillales</taxon>
        <taxon>Bacillaceae</taxon>
        <taxon>Bacillus</taxon>
        <taxon>Bacillus cereus group</taxon>
    </lineage>
</organism>
<sequence>MFPGTLYETHVKTKNLEVAKEFYTKLGLFHARTIEERRVAFFWLCARHGNCLGGESPLWGYTSTNH</sequence>
<gene>
    <name evidence="1" type="ORF">YBT1518_05505</name>
</gene>
<protein>
    <submittedName>
        <fullName evidence="1">Glyoxalase family protein</fullName>
    </submittedName>
</protein>
<reference evidence="1 2" key="1">
    <citation type="submission" date="2013-05" db="EMBL/GenBank/DDBJ databases">
        <title>Complete genome sequence of Bacillus thuringiensis YBT-1518, a typical strain with high toxicity to nematode.</title>
        <authorList>
            <person name="Wang P."/>
            <person name="Zhang C."/>
            <person name="Guo M."/>
            <person name="Guo S."/>
            <person name="Zhu Y."/>
            <person name="Zheng J."/>
            <person name="Zhu L."/>
            <person name="Ruan L."/>
            <person name="Peng D."/>
            <person name="Sun M."/>
        </authorList>
    </citation>
    <scope>NUCLEOTIDE SEQUENCE [LARGE SCALE GENOMIC DNA]</scope>
    <source>
        <strain evidence="1 2">YBT-1518</strain>
    </source>
</reference>
<dbReference type="Gene3D" id="3.10.180.10">
    <property type="entry name" value="2,3-Dihydroxybiphenyl 1,2-Dioxygenase, domain 1"/>
    <property type="match status" value="1"/>
</dbReference>
<name>A0A9W3PEK5_BACTU</name>
<dbReference type="AlphaFoldDB" id="A0A9W3PEK5"/>
<evidence type="ECO:0000313" key="2">
    <source>
        <dbReference type="Proteomes" id="UP000018566"/>
    </source>
</evidence>
<dbReference type="EMBL" id="CP005935">
    <property type="protein sequence ID" value="AHA70305.1"/>
    <property type="molecule type" value="Genomic_DNA"/>
</dbReference>
<dbReference type="Proteomes" id="UP000018566">
    <property type="component" value="Chromosome"/>
</dbReference>
<evidence type="ECO:0000313" key="1">
    <source>
        <dbReference type="EMBL" id="AHA70305.1"/>
    </source>
</evidence>
<dbReference type="InterPro" id="IPR029068">
    <property type="entry name" value="Glyas_Bleomycin-R_OHBP_Dase"/>
</dbReference>